<reference evidence="1" key="1">
    <citation type="journal article" date="2020" name="mSystems">
        <title>Genome- and Community-Level Interaction Insights into Carbon Utilization and Element Cycling Functions of Hydrothermarchaeota in Hydrothermal Sediment.</title>
        <authorList>
            <person name="Zhou Z."/>
            <person name="Liu Y."/>
            <person name="Xu W."/>
            <person name="Pan J."/>
            <person name="Luo Z.H."/>
            <person name="Li M."/>
        </authorList>
    </citation>
    <scope>NUCLEOTIDE SEQUENCE [LARGE SCALE GENOMIC DNA]</scope>
    <source>
        <strain evidence="1">SpSt-776</strain>
    </source>
</reference>
<dbReference type="EMBL" id="DTHB01000023">
    <property type="protein sequence ID" value="HGB14152.1"/>
    <property type="molecule type" value="Genomic_DNA"/>
</dbReference>
<evidence type="ECO:0000313" key="1">
    <source>
        <dbReference type="EMBL" id="HGB14152.1"/>
    </source>
</evidence>
<gene>
    <name evidence="1" type="ORF">ENV62_02790</name>
</gene>
<accession>A0A7C3WLQ0</accession>
<organism evidence="1">
    <name type="scientific">Desulfobacca acetoxidans</name>
    <dbReference type="NCBI Taxonomy" id="60893"/>
    <lineage>
        <taxon>Bacteria</taxon>
        <taxon>Pseudomonadati</taxon>
        <taxon>Thermodesulfobacteriota</taxon>
        <taxon>Desulfobaccia</taxon>
        <taxon>Desulfobaccales</taxon>
        <taxon>Desulfobaccaceae</taxon>
        <taxon>Desulfobacca</taxon>
    </lineage>
</organism>
<comment type="caution">
    <text evidence="1">The sequence shown here is derived from an EMBL/GenBank/DDBJ whole genome shotgun (WGS) entry which is preliminary data.</text>
</comment>
<dbReference type="AlphaFoldDB" id="A0A7C3WLQ0"/>
<proteinExistence type="predicted"/>
<protein>
    <submittedName>
        <fullName evidence="1">Uncharacterized protein</fullName>
    </submittedName>
</protein>
<name>A0A7C3WLQ0_9BACT</name>
<sequence>MGQLFEFGCDNCGYQAEVSGGEDAGYLIVTRTMICLDCKEVVDVVVGESQQGSWGSDTKLHCCPRCRGLRVVPWPKSRPCPRCGGTMKKLDTRRVCFWD</sequence>